<keyword evidence="5" id="KW-0378">Hydrolase</keyword>
<evidence type="ECO:0000313" key="6">
    <source>
        <dbReference type="Proteomes" id="UP000800039"/>
    </source>
</evidence>
<dbReference type="InterPro" id="IPR003959">
    <property type="entry name" value="ATPase_AAA_core"/>
</dbReference>
<protein>
    <submittedName>
        <fullName evidence="5">P-loop containing nucleoside triphosphate hydrolase protein</fullName>
    </submittedName>
</protein>
<dbReference type="SUPFAM" id="SSF52540">
    <property type="entry name" value="P-loop containing nucleoside triphosphate hydrolases"/>
    <property type="match status" value="1"/>
</dbReference>
<comment type="caution">
    <text evidence="5">The sequence shown here is derived from an EMBL/GenBank/DDBJ whole genome shotgun (WGS) entry which is preliminary data.</text>
</comment>
<dbReference type="EMBL" id="ML976620">
    <property type="protein sequence ID" value="KAF1840281.1"/>
    <property type="molecule type" value="Genomic_DNA"/>
</dbReference>
<dbReference type="OrthoDB" id="10251412at2759"/>
<dbReference type="InterPro" id="IPR003960">
    <property type="entry name" value="ATPase_AAA_CS"/>
</dbReference>
<feature type="region of interest" description="Disordered" evidence="3">
    <location>
        <begin position="1"/>
        <end position="31"/>
    </location>
</feature>
<organism evidence="5 6">
    <name type="scientific">Cucurbitaria berberidis CBS 394.84</name>
    <dbReference type="NCBI Taxonomy" id="1168544"/>
    <lineage>
        <taxon>Eukaryota</taxon>
        <taxon>Fungi</taxon>
        <taxon>Dikarya</taxon>
        <taxon>Ascomycota</taxon>
        <taxon>Pezizomycotina</taxon>
        <taxon>Dothideomycetes</taxon>
        <taxon>Pleosporomycetidae</taxon>
        <taxon>Pleosporales</taxon>
        <taxon>Pleosporineae</taxon>
        <taxon>Cucurbitariaceae</taxon>
        <taxon>Cucurbitaria</taxon>
    </lineage>
</organism>
<dbReference type="PANTHER" id="PTHR23070">
    <property type="entry name" value="BCS1 AAA-TYPE ATPASE"/>
    <property type="match status" value="1"/>
</dbReference>
<dbReference type="Pfam" id="PF00004">
    <property type="entry name" value="AAA"/>
    <property type="match status" value="1"/>
</dbReference>
<reference evidence="5" key="1">
    <citation type="submission" date="2020-01" db="EMBL/GenBank/DDBJ databases">
        <authorList>
            <consortium name="DOE Joint Genome Institute"/>
            <person name="Haridas S."/>
            <person name="Albert R."/>
            <person name="Binder M."/>
            <person name="Bloem J."/>
            <person name="Labutti K."/>
            <person name="Salamov A."/>
            <person name="Andreopoulos B."/>
            <person name="Baker S.E."/>
            <person name="Barry K."/>
            <person name="Bills G."/>
            <person name="Bluhm B.H."/>
            <person name="Cannon C."/>
            <person name="Castanera R."/>
            <person name="Culley D.E."/>
            <person name="Daum C."/>
            <person name="Ezra D."/>
            <person name="Gonzalez J.B."/>
            <person name="Henrissat B."/>
            <person name="Kuo A."/>
            <person name="Liang C."/>
            <person name="Lipzen A."/>
            <person name="Lutzoni F."/>
            <person name="Magnuson J."/>
            <person name="Mondo S."/>
            <person name="Nolan M."/>
            <person name="Ohm R."/>
            <person name="Pangilinan J."/>
            <person name="Park H.-J."/>
            <person name="Ramirez L."/>
            <person name="Alfaro M."/>
            <person name="Sun H."/>
            <person name="Tritt A."/>
            <person name="Yoshinaga Y."/>
            <person name="Zwiers L.-H."/>
            <person name="Turgeon B.G."/>
            <person name="Goodwin S.B."/>
            <person name="Spatafora J.W."/>
            <person name="Crous P.W."/>
            <person name="Grigoriev I.V."/>
        </authorList>
    </citation>
    <scope>NUCLEOTIDE SEQUENCE</scope>
    <source>
        <strain evidence="5">CBS 394.84</strain>
    </source>
</reference>
<sequence length="642" mass="70889">MAGPRRDSRSRSRTSLDARDNAKTSNDQASLPPPTIQSLLFEILSSRIVRCIESELFQLTRPSIRDCTEDFSVQKAWIAYLTLKAAQVIVPIMCNSILYQVKFLWTSSIIVNSVDQPLLYSGILQLAREKSEESNSLRFKLHGQHEKRTADGQLKPLAGGTEEPFWHNGTRFTVEYLNTNSISRDVPSSVQPLGLVPWPGSSASQLAISCFGLSNEPVNKLLDEVNERVVQSQRLNVIEIQAGATDRLQQRNKRPLSMVDLDPELMDEITKDVQQFFRKDTLAWYTSIGQPYRRGYLLHGPPGTGKTTLSTALASHCDIPLVIITLLGMDDIKLKEAFDRAPSKSIILLEDIDCAGADVSSHGAQATDNGFEQAQAGSSIPGILQTEVTSSSLSLSGLLNVIDGVNAKEGRIMVMTTNHPKKLDPALYRPGRIDCKFELGYANKQSALLTFKRLFDNDVPKRYTTDAISRFAKAFHDQFPSNSKVTTAELCKYFGQYRGRPDKAVEEFAHWLEVGADKFTCPMDYIQSNDEDGVYNVPEPFDRSLLQVSSSDLVNTEVGATNTVPSEVHTARSQWSTLSRKQGSANKELTNTGCAPRLRRCCVGIGLASLPIFSLRNVFPIPYRLINIVGRAGLVPSGGGVG</sequence>
<evidence type="ECO:0000256" key="1">
    <source>
        <dbReference type="ARBA" id="ARBA00007448"/>
    </source>
</evidence>
<evidence type="ECO:0000256" key="3">
    <source>
        <dbReference type="SAM" id="MobiDB-lite"/>
    </source>
</evidence>
<keyword evidence="2" id="KW-0547">Nucleotide-binding</keyword>
<accession>A0A9P4G7D4</accession>
<keyword evidence="2" id="KW-0067">ATP-binding</keyword>
<dbReference type="GeneID" id="63846863"/>
<dbReference type="PROSITE" id="PS00674">
    <property type="entry name" value="AAA"/>
    <property type="match status" value="1"/>
</dbReference>
<feature type="domain" description="AAA+ ATPase" evidence="4">
    <location>
        <begin position="292"/>
        <end position="443"/>
    </location>
</feature>
<feature type="compositionally biased region" description="Basic and acidic residues" evidence="3">
    <location>
        <begin position="1"/>
        <end position="22"/>
    </location>
</feature>
<dbReference type="InterPro" id="IPR003593">
    <property type="entry name" value="AAA+_ATPase"/>
</dbReference>
<dbReference type="Gene3D" id="3.40.50.300">
    <property type="entry name" value="P-loop containing nucleotide triphosphate hydrolases"/>
    <property type="match status" value="1"/>
</dbReference>
<dbReference type="RefSeq" id="XP_040782844.1">
    <property type="nucleotide sequence ID" value="XM_040929611.1"/>
</dbReference>
<dbReference type="GO" id="GO:0016887">
    <property type="term" value="F:ATP hydrolysis activity"/>
    <property type="evidence" value="ECO:0007669"/>
    <property type="project" value="InterPro"/>
</dbReference>
<dbReference type="GO" id="GO:0005524">
    <property type="term" value="F:ATP binding"/>
    <property type="evidence" value="ECO:0007669"/>
    <property type="project" value="UniProtKB-KW"/>
</dbReference>
<dbReference type="InterPro" id="IPR027417">
    <property type="entry name" value="P-loop_NTPase"/>
</dbReference>
<comment type="similarity">
    <text evidence="1">Belongs to the AAA ATPase family. BCS1 subfamily.</text>
</comment>
<name>A0A9P4G7D4_9PLEO</name>
<dbReference type="AlphaFoldDB" id="A0A9P4G7D4"/>
<dbReference type="Proteomes" id="UP000800039">
    <property type="component" value="Unassembled WGS sequence"/>
</dbReference>
<evidence type="ECO:0000259" key="4">
    <source>
        <dbReference type="SMART" id="SM00382"/>
    </source>
</evidence>
<dbReference type="InterPro" id="IPR050747">
    <property type="entry name" value="Mitochondrial_chaperone_BCS1"/>
</dbReference>
<dbReference type="SMART" id="SM00382">
    <property type="entry name" value="AAA"/>
    <property type="match status" value="1"/>
</dbReference>
<keyword evidence="6" id="KW-1185">Reference proteome</keyword>
<evidence type="ECO:0000313" key="5">
    <source>
        <dbReference type="EMBL" id="KAF1840281.1"/>
    </source>
</evidence>
<evidence type="ECO:0000256" key="2">
    <source>
        <dbReference type="RuleBase" id="RU003651"/>
    </source>
</evidence>
<gene>
    <name evidence="5" type="ORF">K460DRAFT_296107</name>
</gene>
<proteinExistence type="inferred from homology"/>